<comment type="cofactor">
    <cofactor evidence="8">
        <name>Fe(2+)</name>
        <dbReference type="ChEBI" id="CHEBI:29033"/>
    </cofactor>
    <text evidence="8">Binds 1 Fe(2+) ion per subunit.</text>
</comment>
<protein>
    <recommendedName>
        <fullName evidence="8">tRNA N6-adenosine threonylcarbamoyltransferase</fullName>
        <ecNumber evidence="8">2.3.1.234</ecNumber>
    </recommendedName>
    <alternativeName>
        <fullName evidence="8">N6-L-threonylcarbamoyladenine synthase</fullName>
        <shortName evidence="8">t(6)A synthase</shortName>
    </alternativeName>
    <alternativeName>
        <fullName evidence="8">t(6)A37 threonylcarbamoyladenosine biosynthesis protein TsaD</fullName>
    </alternativeName>
    <alternativeName>
        <fullName evidence="8">tRNA threonylcarbamoyladenosine biosynthesis protein TsaD</fullName>
    </alternativeName>
</protein>
<keyword evidence="3 8" id="KW-0819">tRNA processing</keyword>
<evidence type="ECO:0000256" key="2">
    <source>
        <dbReference type="ARBA" id="ARBA00022679"/>
    </source>
</evidence>
<dbReference type="Proteomes" id="UP000095255">
    <property type="component" value="Unassembled WGS sequence"/>
</dbReference>
<dbReference type="STRING" id="1390249.BHU72_06375"/>
<dbReference type="PANTHER" id="PTHR11735">
    <property type="entry name" value="TRNA N6-ADENOSINE THREONYLCARBAMOYLTRANSFERASE"/>
    <property type="match status" value="1"/>
</dbReference>
<dbReference type="FunFam" id="3.30.420.40:FF:000040">
    <property type="entry name" value="tRNA N6-adenosine threonylcarbamoyltransferase"/>
    <property type="match status" value="1"/>
</dbReference>
<feature type="binding site" evidence="8">
    <location>
        <position position="287"/>
    </location>
    <ligand>
        <name>substrate</name>
    </ligand>
</feature>
<evidence type="ECO:0000256" key="7">
    <source>
        <dbReference type="ARBA" id="ARBA00048117"/>
    </source>
</evidence>
<sequence length="346" mass="36939">MSETKAVRQSSMNKSVTILGIETSCDETSAAVVVNGKKELSNVISSQIDIHKRYGGVVPEVASRRHIDNILPVIEEALDKAGITIEEVDAIAVTKGPGLVGALLVGVSVAKALAFAKQKPLIGVHHIAGHIYANQLVVDLQPPYLSLIISGGHTELVKVTDHGVFEILGQTLDDAVGEAFDKVARTIELPYPGGPHIDRLAQTGQASIEFPKAMLEEGSLDFSFSGLKSAVLNYLNKSRMKNEEVNHADIAASFQKAVVDVIVAKTELAMEKMQLSRLVVAGGVAANSGIRQALLATGQQKGWQVNIPPIHYCTDNAAMIAAAAYYLYEKQEFSDMSLNATASLSL</sequence>
<dbReference type="GO" id="GO:0002949">
    <property type="term" value="P:tRNA threonylcarbamoyladenosine modification"/>
    <property type="evidence" value="ECO:0007669"/>
    <property type="project" value="UniProtKB-UniRule"/>
</dbReference>
<dbReference type="InterPro" id="IPR022450">
    <property type="entry name" value="TsaD"/>
</dbReference>
<proteinExistence type="inferred from homology"/>
<dbReference type="PANTHER" id="PTHR11735:SF6">
    <property type="entry name" value="TRNA N6-ADENOSINE THREONYLCARBAMOYLTRANSFERASE, MITOCHONDRIAL"/>
    <property type="match status" value="1"/>
</dbReference>
<keyword evidence="6 8" id="KW-0012">Acyltransferase</keyword>
<dbReference type="InterPro" id="IPR000905">
    <property type="entry name" value="Gcp-like_dom"/>
</dbReference>
<comment type="caution">
    <text evidence="10">The sequence shown here is derived from an EMBL/GenBank/DDBJ whole genome shotgun (WGS) entry which is preliminary data.</text>
</comment>
<organism evidence="10 11">
    <name type="scientific">Desulfuribacillus stibiiarsenatis</name>
    <dbReference type="NCBI Taxonomy" id="1390249"/>
    <lineage>
        <taxon>Bacteria</taxon>
        <taxon>Bacillati</taxon>
        <taxon>Bacillota</taxon>
        <taxon>Desulfuribacillia</taxon>
        <taxon>Desulfuribacillales</taxon>
        <taxon>Desulfuribacillaceae</taxon>
        <taxon>Desulfuribacillus</taxon>
    </lineage>
</organism>
<dbReference type="EC" id="2.3.1.234" evidence="8"/>
<name>A0A1E5L507_9FIRM</name>
<feature type="binding site" evidence="8">
    <location>
        <position position="181"/>
    </location>
    <ligand>
        <name>substrate</name>
    </ligand>
</feature>
<reference evidence="10 11" key="1">
    <citation type="submission" date="2016-09" db="EMBL/GenBank/DDBJ databases">
        <title>Desulfuribacillus arsenicus sp. nov., an obligately anaerobic, dissimilatory arsenic- and antimonate-reducing bacterium isolated from anoxic sediments.</title>
        <authorList>
            <person name="Abin C.A."/>
            <person name="Hollibaugh J.T."/>
        </authorList>
    </citation>
    <scope>NUCLEOTIDE SEQUENCE [LARGE SCALE GENOMIC DNA]</scope>
    <source>
        <strain evidence="10 11">MLFW-2</strain>
    </source>
</reference>
<dbReference type="NCBIfam" id="TIGR03723">
    <property type="entry name" value="T6A_TsaD_YgjD"/>
    <property type="match status" value="1"/>
</dbReference>
<evidence type="ECO:0000313" key="10">
    <source>
        <dbReference type="EMBL" id="OEH85227.1"/>
    </source>
</evidence>
<dbReference type="FunFam" id="3.30.420.40:FF:000012">
    <property type="entry name" value="tRNA N6-adenosine threonylcarbamoyltransferase"/>
    <property type="match status" value="1"/>
</dbReference>
<comment type="subcellular location">
    <subcellularLocation>
        <location evidence="8">Cytoplasm</location>
    </subcellularLocation>
</comment>
<dbReference type="NCBIfam" id="TIGR00329">
    <property type="entry name" value="gcp_kae1"/>
    <property type="match status" value="1"/>
</dbReference>
<comment type="catalytic activity">
    <reaction evidence="7 8">
        <text>L-threonylcarbamoyladenylate + adenosine(37) in tRNA = N(6)-L-threonylcarbamoyladenosine(37) in tRNA + AMP + H(+)</text>
        <dbReference type="Rhea" id="RHEA:37059"/>
        <dbReference type="Rhea" id="RHEA-COMP:10162"/>
        <dbReference type="Rhea" id="RHEA-COMP:10163"/>
        <dbReference type="ChEBI" id="CHEBI:15378"/>
        <dbReference type="ChEBI" id="CHEBI:73682"/>
        <dbReference type="ChEBI" id="CHEBI:74411"/>
        <dbReference type="ChEBI" id="CHEBI:74418"/>
        <dbReference type="ChEBI" id="CHEBI:456215"/>
        <dbReference type="EC" id="2.3.1.234"/>
    </reaction>
</comment>
<feature type="binding site" evidence="8">
    <location>
        <position position="315"/>
    </location>
    <ligand>
        <name>Fe cation</name>
        <dbReference type="ChEBI" id="CHEBI:24875"/>
    </ligand>
</feature>
<dbReference type="GO" id="GO:0005506">
    <property type="term" value="F:iron ion binding"/>
    <property type="evidence" value="ECO:0007669"/>
    <property type="project" value="UniProtKB-UniRule"/>
</dbReference>
<evidence type="ECO:0000256" key="5">
    <source>
        <dbReference type="ARBA" id="ARBA00023004"/>
    </source>
</evidence>
<keyword evidence="5 8" id="KW-0408">Iron</keyword>
<dbReference type="AlphaFoldDB" id="A0A1E5L507"/>
<evidence type="ECO:0000256" key="6">
    <source>
        <dbReference type="ARBA" id="ARBA00023315"/>
    </source>
</evidence>
<comment type="similarity">
    <text evidence="8">Belongs to the KAE1 / TsaD family.</text>
</comment>
<evidence type="ECO:0000256" key="1">
    <source>
        <dbReference type="ARBA" id="ARBA00022490"/>
    </source>
</evidence>
<evidence type="ECO:0000259" key="9">
    <source>
        <dbReference type="Pfam" id="PF00814"/>
    </source>
</evidence>
<dbReference type="GO" id="GO:0005737">
    <property type="term" value="C:cytoplasm"/>
    <property type="evidence" value="ECO:0007669"/>
    <property type="project" value="UniProtKB-SubCell"/>
</dbReference>
<evidence type="ECO:0000256" key="4">
    <source>
        <dbReference type="ARBA" id="ARBA00022723"/>
    </source>
</evidence>
<evidence type="ECO:0000256" key="8">
    <source>
        <dbReference type="HAMAP-Rule" id="MF_01445"/>
    </source>
</evidence>
<evidence type="ECO:0000313" key="11">
    <source>
        <dbReference type="Proteomes" id="UP000095255"/>
    </source>
</evidence>
<accession>A0A1E5L507</accession>
<keyword evidence="2 8" id="KW-0808">Transferase</keyword>
<dbReference type="EMBL" id="MJAT01000033">
    <property type="protein sequence ID" value="OEH85227.1"/>
    <property type="molecule type" value="Genomic_DNA"/>
</dbReference>
<feature type="binding site" evidence="8">
    <location>
        <position position="126"/>
    </location>
    <ligand>
        <name>Fe cation</name>
        <dbReference type="ChEBI" id="CHEBI:24875"/>
    </ligand>
</feature>
<dbReference type="InterPro" id="IPR043129">
    <property type="entry name" value="ATPase_NBD"/>
</dbReference>
<keyword evidence="11" id="KW-1185">Reference proteome</keyword>
<keyword evidence="4 8" id="KW-0479">Metal-binding</keyword>
<dbReference type="SUPFAM" id="SSF53067">
    <property type="entry name" value="Actin-like ATPase domain"/>
    <property type="match status" value="2"/>
</dbReference>
<dbReference type="CDD" id="cd24133">
    <property type="entry name" value="ASKHA_NBD_TsaD_bac"/>
    <property type="match status" value="1"/>
</dbReference>
<dbReference type="HAMAP" id="MF_01445">
    <property type="entry name" value="TsaD"/>
    <property type="match status" value="1"/>
</dbReference>
<comment type="function">
    <text evidence="8">Required for the formation of a threonylcarbamoyl group on adenosine at position 37 (t(6)A37) in tRNAs that read codons beginning with adenine. Is involved in the transfer of the threonylcarbamoyl moiety of threonylcarbamoyl-AMP (TC-AMP) to the N6 group of A37, together with TsaE and TsaB. TsaD likely plays a direct catalytic role in this reaction.</text>
</comment>
<dbReference type="PRINTS" id="PR00789">
    <property type="entry name" value="OSIALOPTASE"/>
</dbReference>
<dbReference type="InterPro" id="IPR017861">
    <property type="entry name" value="KAE1/TsaD"/>
</dbReference>
<gene>
    <name evidence="8" type="primary">tsaD</name>
    <name evidence="10" type="ORF">BHU72_06375</name>
</gene>
<feature type="domain" description="Gcp-like" evidence="9">
    <location>
        <begin position="40"/>
        <end position="321"/>
    </location>
</feature>
<dbReference type="RefSeq" id="WP_069702554.1">
    <property type="nucleotide sequence ID" value="NZ_MJAT01000033.1"/>
</dbReference>
<feature type="binding site" evidence="8">
    <location>
        <position position="130"/>
    </location>
    <ligand>
        <name>Fe cation</name>
        <dbReference type="ChEBI" id="CHEBI:24875"/>
    </ligand>
</feature>
<feature type="binding site" evidence="8">
    <location>
        <position position="198"/>
    </location>
    <ligand>
        <name>substrate</name>
    </ligand>
</feature>
<dbReference type="Pfam" id="PF00814">
    <property type="entry name" value="TsaD"/>
    <property type="match status" value="1"/>
</dbReference>
<keyword evidence="1 8" id="KW-0963">Cytoplasm</keyword>
<feature type="binding site" evidence="8">
    <location>
        <begin position="148"/>
        <end position="152"/>
    </location>
    <ligand>
        <name>substrate</name>
    </ligand>
</feature>
<evidence type="ECO:0000256" key="3">
    <source>
        <dbReference type="ARBA" id="ARBA00022694"/>
    </source>
</evidence>
<dbReference type="GO" id="GO:0061711">
    <property type="term" value="F:tRNA N(6)-L-threonylcarbamoyladenine synthase activity"/>
    <property type="evidence" value="ECO:0007669"/>
    <property type="project" value="UniProtKB-EC"/>
</dbReference>
<feature type="binding site" evidence="8">
    <location>
        <position position="194"/>
    </location>
    <ligand>
        <name>substrate</name>
    </ligand>
</feature>
<dbReference type="Gene3D" id="3.30.420.40">
    <property type="match status" value="2"/>
</dbReference>